<gene>
    <name evidence="4" type="ORF">MKW94_003118</name>
</gene>
<keyword evidence="5" id="KW-1185">Reference proteome</keyword>
<keyword evidence="1" id="KW-0479">Metal-binding</keyword>
<evidence type="ECO:0000313" key="5">
    <source>
        <dbReference type="Proteomes" id="UP001177140"/>
    </source>
</evidence>
<dbReference type="InterPro" id="IPR006734">
    <property type="entry name" value="PLATZ"/>
</dbReference>
<proteinExistence type="predicted"/>
<evidence type="ECO:0000256" key="1">
    <source>
        <dbReference type="PROSITE-ProRule" id="PRU00024"/>
    </source>
</evidence>
<dbReference type="Pfam" id="PF04640">
    <property type="entry name" value="PLATZ"/>
    <property type="match status" value="1"/>
</dbReference>
<evidence type="ECO:0000256" key="2">
    <source>
        <dbReference type="SAM" id="MobiDB-lite"/>
    </source>
</evidence>
<dbReference type="PANTHER" id="PTHR31065:SF1">
    <property type="entry name" value="OS09G0116050 PROTEIN"/>
    <property type="match status" value="1"/>
</dbReference>
<evidence type="ECO:0000313" key="4">
    <source>
        <dbReference type="EMBL" id="MCL7042833.1"/>
    </source>
</evidence>
<dbReference type="EMBL" id="JAJJMA010239934">
    <property type="protein sequence ID" value="MCL7042833.1"/>
    <property type="molecule type" value="Genomic_DNA"/>
</dbReference>
<feature type="region of interest" description="Disordered" evidence="2">
    <location>
        <begin position="230"/>
        <end position="249"/>
    </location>
</feature>
<dbReference type="InterPro" id="IPR000315">
    <property type="entry name" value="Znf_B-box"/>
</dbReference>
<organism evidence="4 5">
    <name type="scientific">Papaver nudicaule</name>
    <name type="common">Iceland poppy</name>
    <dbReference type="NCBI Taxonomy" id="74823"/>
    <lineage>
        <taxon>Eukaryota</taxon>
        <taxon>Viridiplantae</taxon>
        <taxon>Streptophyta</taxon>
        <taxon>Embryophyta</taxon>
        <taxon>Tracheophyta</taxon>
        <taxon>Spermatophyta</taxon>
        <taxon>Magnoliopsida</taxon>
        <taxon>Ranunculales</taxon>
        <taxon>Papaveraceae</taxon>
        <taxon>Papaveroideae</taxon>
        <taxon>Papaver</taxon>
    </lineage>
</organism>
<sequence length="272" mass="31310">MEEENNHHNHHLEYYSCLPQWLETLLDEKFFTPCLIHEDTRKNEKNVFCLDCCTSFCPHCFSSHCNHRLLRIRRYIYHDVMRLDDVQQLIDCSQIQSYTTNAAKVIFLNQRPITRTFRVSGNVCISCDRSLRERYLFCSLNCKVQHLIRLEGGVSRYLYQCDFLPLSSEGGGKGDDDEFDFDFEKNNGQMTPDSILVSPVSYSGGSSASGNGIDCRTLLLSTATTEFVRKKRSSKTNSSSSNQYHHRQTCCSSPEIAAMNRRKGIPQRAPLY</sequence>
<feature type="domain" description="B box-type" evidence="3">
    <location>
        <begin position="34"/>
        <end position="72"/>
    </location>
</feature>
<dbReference type="PANTHER" id="PTHR31065">
    <property type="entry name" value="PLATZ TRANSCRIPTION FACTOR FAMILY PROTEIN"/>
    <property type="match status" value="1"/>
</dbReference>
<keyword evidence="1" id="KW-0863">Zinc-finger</keyword>
<protein>
    <recommendedName>
        <fullName evidence="3">B box-type domain-containing protein</fullName>
    </recommendedName>
</protein>
<dbReference type="PROSITE" id="PS50119">
    <property type="entry name" value="ZF_BBOX"/>
    <property type="match status" value="1"/>
</dbReference>
<dbReference type="Proteomes" id="UP001177140">
    <property type="component" value="Unassembled WGS sequence"/>
</dbReference>
<keyword evidence="1" id="KW-0862">Zinc</keyword>
<name>A0AA41VKL0_PAPNU</name>
<comment type="caution">
    <text evidence="4">The sequence shown here is derived from an EMBL/GenBank/DDBJ whole genome shotgun (WGS) entry which is preliminary data.</text>
</comment>
<accession>A0AA41VKL0</accession>
<evidence type="ECO:0000259" key="3">
    <source>
        <dbReference type="PROSITE" id="PS50119"/>
    </source>
</evidence>
<reference evidence="4" key="1">
    <citation type="submission" date="2022-03" db="EMBL/GenBank/DDBJ databases">
        <title>A functionally conserved STORR gene fusion in Papaver species that diverged 16.8 million years ago.</title>
        <authorList>
            <person name="Catania T."/>
        </authorList>
    </citation>
    <scope>NUCLEOTIDE SEQUENCE</scope>
    <source>
        <strain evidence="4">S-191538</strain>
    </source>
</reference>
<dbReference type="GO" id="GO:0008270">
    <property type="term" value="F:zinc ion binding"/>
    <property type="evidence" value="ECO:0007669"/>
    <property type="project" value="UniProtKB-KW"/>
</dbReference>
<dbReference type="AlphaFoldDB" id="A0AA41VKL0"/>